<keyword evidence="4" id="KW-1185">Reference proteome</keyword>
<keyword evidence="2" id="KW-0812">Transmembrane</keyword>
<evidence type="ECO:0000313" key="3">
    <source>
        <dbReference type="EMBL" id="CUH09520.1"/>
    </source>
</evidence>
<keyword evidence="2" id="KW-0472">Membrane</keyword>
<keyword evidence="2" id="KW-1133">Transmembrane helix</keyword>
<evidence type="ECO:0000256" key="1">
    <source>
        <dbReference type="SAM" id="MobiDB-lite"/>
    </source>
</evidence>
<dbReference type="Proteomes" id="UP000049455">
    <property type="component" value="Unassembled WGS sequence"/>
</dbReference>
<gene>
    <name evidence="3" type="ORF">JSE7799_00103</name>
</gene>
<dbReference type="RefSeq" id="WP_055661857.1">
    <property type="nucleotide sequence ID" value="NZ_CYPR01000003.1"/>
</dbReference>
<sequence length="117" mass="12549">MANNDQSNSPRTNNVSRNKVDPSDPHNSATARKTSNDRDPNAHRTDDKKSGGTKWLWIALAVILGLIILAWLFGAFDGDDDAAVMNEEPVIVEPADTAPAVEGTDADVDLVPVVPTE</sequence>
<reference evidence="3 4" key="1">
    <citation type="submission" date="2015-09" db="EMBL/GenBank/DDBJ databases">
        <authorList>
            <person name="Jackson K.R."/>
            <person name="Lunt B.L."/>
            <person name="Fisher J.N.B."/>
            <person name="Gardner A.V."/>
            <person name="Bailey M.E."/>
            <person name="Deus L.M."/>
            <person name="Earl A.S."/>
            <person name="Gibby P.D."/>
            <person name="Hartmann K.A."/>
            <person name="Liu J.E."/>
            <person name="Manci A.M."/>
            <person name="Nielsen D.A."/>
            <person name="Solomon M.B."/>
            <person name="Breakwell D.P."/>
            <person name="Burnett S.H."/>
            <person name="Grose J.H."/>
        </authorList>
    </citation>
    <scope>NUCLEOTIDE SEQUENCE [LARGE SCALE GENOMIC DNA]</scope>
    <source>
        <strain evidence="3 4">CECT 7799</strain>
    </source>
</reference>
<feature type="region of interest" description="Disordered" evidence="1">
    <location>
        <begin position="1"/>
        <end position="50"/>
    </location>
</feature>
<feature type="transmembrane region" description="Helical" evidence="2">
    <location>
        <begin position="55"/>
        <end position="76"/>
    </location>
</feature>
<dbReference type="AlphaFoldDB" id="A0A0M7B6G9"/>
<name>A0A0M7B6G9_9RHOB</name>
<evidence type="ECO:0000313" key="4">
    <source>
        <dbReference type="Proteomes" id="UP000049455"/>
    </source>
</evidence>
<dbReference type="EMBL" id="CYPR01000003">
    <property type="protein sequence ID" value="CUH09520.1"/>
    <property type="molecule type" value="Genomic_DNA"/>
</dbReference>
<feature type="compositionally biased region" description="Polar residues" evidence="1">
    <location>
        <begin position="1"/>
        <end position="17"/>
    </location>
</feature>
<feature type="compositionally biased region" description="Basic and acidic residues" evidence="1">
    <location>
        <begin position="34"/>
        <end position="50"/>
    </location>
</feature>
<organism evidence="3 4">
    <name type="scientific">Jannaschia seosinensis</name>
    <dbReference type="NCBI Taxonomy" id="313367"/>
    <lineage>
        <taxon>Bacteria</taxon>
        <taxon>Pseudomonadati</taxon>
        <taxon>Pseudomonadota</taxon>
        <taxon>Alphaproteobacteria</taxon>
        <taxon>Rhodobacterales</taxon>
        <taxon>Roseobacteraceae</taxon>
        <taxon>Jannaschia</taxon>
    </lineage>
</organism>
<evidence type="ECO:0000256" key="2">
    <source>
        <dbReference type="SAM" id="Phobius"/>
    </source>
</evidence>
<protein>
    <submittedName>
        <fullName evidence="3">Uncharacterized protein</fullName>
    </submittedName>
</protein>
<accession>A0A0M7B6G9</accession>
<proteinExistence type="predicted"/>